<dbReference type="PROSITE" id="PS51396">
    <property type="entry name" value="PUL"/>
    <property type="match status" value="1"/>
</dbReference>
<dbReference type="PANTHER" id="PTHR19849:SF0">
    <property type="entry name" value="PHOSPHOLIPASE A-2-ACTIVATING PROTEIN"/>
    <property type="match status" value="1"/>
</dbReference>
<feature type="repeat" description="WD" evidence="8">
    <location>
        <begin position="9"/>
        <end position="49"/>
    </location>
</feature>
<keyword evidence="12" id="KW-1185">Reference proteome</keyword>
<feature type="repeat" description="WD" evidence="8">
    <location>
        <begin position="224"/>
        <end position="263"/>
    </location>
</feature>
<reference evidence="11" key="1">
    <citation type="submission" date="2021-12" db="EMBL/GenBank/DDBJ databases">
        <authorList>
            <person name="King R."/>
        </authorList>
    </citation>
    <scope>NUCLEOTIDE SEQUENCE</scope>
</reference>
<name>A0A9P0ANN8_BEMTA</name>
<dbReference type="InterPro" id="IPR013535">
    <property type="entry name" value="PUL_dom"/>
</dbReference>
<evidence type="ECO:0000313" key="12">
    <source>
        <dbReference type="Proteomes" id="UP001152759"/>
    </source>
</evidence>
<dbReference type="GO" id="GO:0043161">
    <property type="term" value="P:proteasome-mediated ubiquitin-dependent protein catabolic process"/>
    <property type="evidence" value="ECO:0007669"/>
    <property type="project" value="TreeGrafter"/>
</dbReference>
<dbReference type="InterPro" id="IPR001680">
    <property type="entry name" value="WD40_rpt"/>
</dbReference>
<keyword evidence="7" id="KW-0539">Nucleus</keyword>
<dbReference type="FunFam" id="2.130.10.10:FF:000175">
    <property type="entry name" value="Phospholipase A-2-activating protein"/>
    <property type="match status" value="1"/>
</dbReference>
<dbReference type="InterPro" id="IPR038122">
    <property type="entry name" value="PFU_sf"/>
</dbReference>
<evidence type="ECO:0000313" key="11">
    <source>
        <dbReference type="EMBL" id="CAH0395801.1"/>
    </source>
</evidence>
<dbReference type="InterPro" id="IPR016024">
    <property type="entry name" value="ARM-type_fold"/>
</dbReference>
<accession>A0A9P0ANN8</accession>
<keyword evidence="5 8" id="KW-0853">WD repeat</keyword>
<evidence type="ECO:0000259" key="9">
    <source>
        <dbReference type="PROSITE" id="PS51394"/>
    </source>
</evidence>
<dbReference type="GO" id="GO:0005634">
    <property type="term" value="C:nucleus"/>
    <property type="evidence" value="ECO:0007669"/>
    <property type="project" value="UniProtKB-SubCell"/>
</dbReference>
<dbReference type="InterPro" id="IPR015155">
    <property type="entry name" value="PFU"/>
</dbReference>
<dbReference type="InterPro" id="IPR011989">
    <property type="entry name" value="ARM-like"/>
</dbReference>
<comment type="subcellular location">
    <subcellularLocation>
        <location evidence="2">Cytoplasm</location>
    </subcellularLocation>
    <subcellularLocation>
        <location evidence="1">Nucleus</location>
    </subcellularLocation>
</comment>
<dbReference type="InterPro" id="IPR015943">
    <property type="entry name" value="WD40/YVTN_repeat-like_dom_sf"/>
</dbReference>
<sequence length="781" mass="84318">MEYKLSVCLYGHTADVRALAATHNGCIVSASRDKTAKIWKPNELNAVYSDVQTLHGHRNFVSSICALPPSDGFPDGLIVTGSNDKIINVYTPECSDPILKLEGHTNTVCNLRPGLQPATFVSSSWDTTARVWSVKDKTTLLTITGHSAAVWSAIQLSSGIIVTAGADKTIRVHLPDGSFKASLVGHNDVVRDLAPLTDTLFLSCSNDATIKQWNAASGECLETLYGHPNFIYCLSVFGDTVASSGEDRNVHIWQKGQSQSLMLPAQSVWCVVCLPNGDIATGSSDGIVRVFSADPSRQADEATLAAYNEEVTSAGISSQKEIGGVKVADLPGPEVLVHPGTKDGQNKMINENGKVILYSWSNSSQEWTKIGDVMGTNDGKDEATTPGKVKYMGKEYDYVFDVDIEDGKPAIKLPYNKGDDPWHAAQNFIHQNNLNQQFLEQVANFIINNAKGSEPAPPPTSSNYEYVDPFTGGARYIPGGSATGNPVNMPQTDPFTGGSRYVPGGSVSNVPEISSKFFPQRTCLCFEAGNVSLINDKLVQFNDKITNESLKLDPVSLSKLVEIANSPASVTPELFAVLQVAYQWPEELVFPVLDITRLGIRNLAVNSALCSEDTGDFLLSSLNQKLSSQVDTNRMLALRVFSNMLQHPPGRDLALKNKDMILLSMSVSSMDFSAASKHLQVAAVTILLNLAIIFTQQGSKDDLANTLQVLSGILPKLSDPEAIFRALVAVGTILSSAPLLKVMVMPDIKNAIEQISQNSNSDNRPGIDKVRACSQDVLKVL</sequence>
<evidence type="ECO:0000256" key="3">
    <source>
        <dbReference type="ARBA" id="ARBA00008495"/>
    </source>
</evidence>
<dbReference type="PROSITE" id="PS51394">
    <property type="entry name" value="PFU"/>
    <property type="match status" value="1"/>
</dbReference>
<evidence type="ECO:0000259" key="10">
    <source>
        <dbReference type="PROSITE" id="PS51396"/>
    </source>
</evidence>
<dbReference type="Proteomes" id="UP001152759">
    <property type="component" value="Chromosome 9"/>
</dbReference>
<dbReference type="SMART" id="SM00320">
    <property type="entry name" value="WD40"/>
    <property type="match status" value="7"/>
</dbReference>
<dbReference type="EMBL" id="OU963870">
    <property type="protein sequence ID" value="CAH0395801.1"/>
    <property type="molecule type" value="Genomic_DNA"/>
</dbReference>
<dbReference type="SUPFAM" id="SSF48371">
    <property type="entry name" value="ARM repeat"/>
    <property type="match status" value="1"/>
</dbReference>
<evidence type="ECO:0000256" key="7">
    <source>
        <dbReference type="ARBA" id="ARBA00023242"/>
    </source>
</evidence>
<proteinExistence type="inferred from homology"/>
<dbReference type="Gene3D" id="1.25.10.10">
    <property type="entry name" value="Leucine-rich Repeat Variant"/>
    <property type="match status" value="1"/>
</dbReference>
<dbReference type="AlphaFoldDB" id="A0A9P0ANN8"/>
<feature type="repeat" description="WD" evidence="8">
    <location>
        <begin position="101"/>
        <end position="142"/>
    </location>
</feature>
<gene>
    <name evidence="11" type="ORF">BEMITA_LOCUS13943</name>
</gene>
<evidence type="ECO:0000256" key="5">
    <source>
        <dbReference type="ARBA" id="ARBA00022574"/>
    </source>
</evidence>
<dbReference type="Pfam" id="PF08324">
    <property type="entry name" value="PUL"/>
    <property type="match status" value="1"/>
</dbReference>
<dbReference type="KEGG" id="btab:109039242"/>
<dbReference type="PROSITE" id="PS50082">
    <property type="entry name" value="WD_REPEATS_2"/>
    <property type="match status" value="4"/>
</dbReference>
<dbReference type="Pfam" id="PF00400">
    <property type="entry name" value="WD40"/>
    <property type="match status" value="7"/>
</dbReference>
<dbReference type="CDD" id="cd00200">
    <property type="entry name" value="WD40"/>
    <property type="match status" value="1"/>
</dbReference>
<evidence type="ECO:0000256" key="6">
    <source>
        <dbReference type="ARBA" id="ARBA00022737"/>
    </source>
</evidence>
<keyword evidence="4" id="KW-0963">Cytoplasm</keyword>
<dbReference type="GO" id="GO:0010992">
    <property type="term" value="P:ubiquitin recycling"/>
    <property type="evidence" value="ECO:0007669"/>
    <property type="project" value="TreeGrafter"/>
</dbReference>
<keyword evidence="6" id="KW-0677">Repeat</keyword>
<dbReference type="Gene3D" id="3.10.20.870">
    <property type="entry name" value="PFU (PLAA family ubiquitin binding), C-terminal domain"/>
    <property type="match status" value="1"/>
</dbReference>
<dbReference type="PANTHER" id="PTHR19849">
    <property type="entry name" value="PHOSPHOLIPASE A-2-ACTIVATING PROTEIN"/>
    <property type="match status" value="1"/>
</dbReference>
<dbReference type="Gene3D" id="2.130.10.10">
    <property type="entry name" value="YVTN repeat-like/Quinoprotein amine dehydrogenase"/>
    <property type="match status" value="1"/>
</dbReference>
<evidence type="ECO:0008006" key="13">
    <source>
        <dbReference type="Google" id="ProtNLM"/>
    </source>
</evidence>
<dbReference type="InterPro" id="IPR036322">
    <property type="entry name" value="WD40_repeat_dom_sf"/>
</dbReference>
<feature type="domain" description="PUL" evidence="10">
    <location>
        <begin position="516"/>
        <end position="780"/>
    </location>
</feature>
<evidence type="ECO:0000256" key="8">
    <source>
        <dbReference type="PROSITE-ProRule" id="PRU00221"/>
    </source>
</evidence>
<organism evidence="11 12">
    <name type="scientific">Bemisia tabaci</name>
    <name type="common">Sweetpotato whitefly</name>
    <name type="synonym">Aleurodes tabaci</name>
    <dbReference type="NCBI Taxonomy" id="7038"/>
    <lineage>
        <taxon>Eukaryota</taxon>
        <taxon>Metazoa</taxon>
        <taxon>Ecdysozoa</taxon>
        <taxon>Arthropoda</taxon>
        <taxon>Hexapoda</taxon>
        <taxon>Insecta</taxon>
        <taxon>Pterygota</taxon>
        <taxon>Neoptera</taxon>
        <taxon>Paraneoptera</taxon>
        <taxon>Hemiptera</taxon>
        <taxon>Sternorrhyncha</taxon>
        <taxon>Aleyrodoidea</taxon>
        <taxon>Aleyrodidae</taxon>
        <taxon>Aleyrodinae</taxon>
        <taxon>Bemisia</taxon>
    </lineage>
</organism>
<feature type="repeat" description="WD" evidence="8">
    <location>
        <begin position="183"/>
        <end position="223"/>
    </location>
</feature>
<feature type="domain" description="PFU" evidence="9">
    <location>
        <begin position="359"/>
        <end position="460"/>
    </location>
</feature>
<evidence type="ECO:0000256" key="2">
    <source>
        <dbReference type="ARBA" id="ARBA00004496"/>
    </source>
</evidence>
<dbReference type="Pfam" id="PF09070">
    <property type="entry name" value="PFU"/>
    <property type="match status" value="1"/>
</dbReference>
<dbReference type="GO" id="GO:0043130">
    <property type="term" value="F:ubiquitin binding"/>
    <property type="evidence" value="ECO:0007669"/>
    <property type="project" value="TreeGrafter"/>
</dbReference>
<dbReference type="GO" id="GO:0005737">
    <property type="term" value="C:cytoplasm"/>
    <property type="evidence" value="ECO:0007669"/>
    <property type="project" value="UniProtKB-SubCell"/>
</dbReference>
<comment type="similarity">
    <text evidence="3">Belongs to the WD repeat PLAP family.</text>
</comment>
<evidence type="ECO:0000256" key="1">
    <source>
        <dbReference type="ARBA" id="ARBA00004123"/>
    </source>
</evidence>
<dbReference type="SUPFAM" id="SSF50978">
    <property type="entry name" value="WD40 repeat-like"/>
    <property type="match status" value="1"/>
</dbReference>
<protein>
    <recommendedName>
        <fullName evidence="13">Phospholipase A-2-activating protein</fullName>
    </recommendedName>
</protein>
<evidence type="ECO:0000256" key="4">
    <source>
        <dbReference type="ARBA" id="ARBA00022490"/>
    </source>
</evidence>